<evidence type="ECO:0000313" key="14">
    <source>
        <dbReference type="EMBL" id="RXN12792.1"/>
    </source>
</evidence>
<dbReference type="FunFam" id="1.10.238.10:FF:000527">
    <property type="entry name" value="Calmodulin-3"/>
    <property type="match status" value="1"/>
</dbReference>
<evidence type="ECO:0000256" key="4">
    <source>
        <dbReference type="ARBA" id="ARBA00022481"/>
    </source>
</evidence>
<dbReference type="InterPro" id="IPR011992">
    <property type="entry name" value="EF-hand-dom_pair"/>
</dbReference>
<evidence type="ECO:0000256" key="5">
    <source>
        <dbReference type="ARBA" id="ARBA00022723"/>
    </source>
</evidence>
<keyword evidence="12" id="KW-0812">Transmembrane</keyword>
<dbReference type="Gene3D" id="2.60.120.330">
    <property type="entry name" value="B-lactam Antibiotic, Isopenicillin N Synthase, Chain"/>
    <property type="match status" value="1"/>
</dbReference>
<feature type="domain" description="EF-hand" evidence="13">
    <location>
        <begin position="315"/>
        <end position="350"/>
    </location>
</feature>
<dbReference type="Gene3D" id="1.10.238.10">
    <property type="entry name" value="EF-hand"/>
    <property type="match status" value="2"/>
</dbReference>
<gene>
    <name evidence="14" type="ORF">ROHU_029245</name>
</gene>
<evidence type="ECO:0000256" key="2">
    <source>
        <dbReference type="ARBA" id="ARBA00009763"/>
    </source>
</evidence>
<dbReference type="InterPro" id="IPR018247">
    <property type="entry name" value="EF_Hand_1_Ca_BS"/>
</dbReference>
<evidence type="ECO:0000313" key="15">
    <source>
        <dbReference type="Proteomes" id="UP000290572"/>
    </source>
</evidence>
<dbReference type="InterPro" id="IPR051821">
    <property type="entry name" value="Asp/Asn_beta-hydroxylase"/>
</dbReference>
<dbReference type="EMBL" id="QBIY01013025">
    <property type="protein sequence ID" value="RXN12792.1"/>
    <property type="molecule type" value="Genomic_DNA"/>
</dbReference>
<comment type="similarity">
    <text evidence="2">Belongs to the calmodulin family.</text>
</comment>
<evidence type="ECO:0000256" key="10">
    <source>
        <dbReference type="ARBA" id="ARBA00037485"/>
    </source>
</evidence>
<keyword evidence="12" id="KW-1133">Transmembrane helix</keyword>
<dbReference type="AlphaFoldDB" id="A0A498LZI7"/>
<feature type="transmembrane region" description="Helical" evidence="12">
    <location>
        <begin position="20"/>
        <end position="37"/>
    </location>
</feature>
<dbReference type="CDD" id="cd00051">
    <property type="entry name" value="EFh"/>
    <property type="match status" value="1"/>
</dbReference>
<dbReference type="InterPro" id="IPR027443">
    <property type="entry name" value="IPNS-like_sf"/>
</dbReference>
<dbReference type="Pfam" id="PF13202">
    <property type="entry name" value="EF-hand_5"/>
    <property type="match status" value="1"/>
</dbReference>
<dbReference type="STRING" id="84645.A0A498LZI7"/>
<comment type="similarity">
    <text evidence="1">Belongs to the aspartyl/asparaginyl beta-hydroxylase family.</text>
</comment>
<dbReference type="GO" id="GO:0016020">
    <property type="term" value="C:membrane"/>
    <property type="evidence" value="ECO:0007669"/>
    <property type="project" value="TreeGrafter"/>
</dbReference>
<dbReference type="GO" id="GO:0005509">
    <property type="term" value="F:calcium ion binding"/>
    <property type="evidence" value="ECO:0007669"/>
    <property type="project" value="InterPro"/>
</dbReference>
<evidence type="ECO:0000256" key="11">
    <source>
        <dbReference type="SAM" id="MobiDB-lite"/>
    </source>
</evidence>
<name>A0A498LZI7_LABRO</name>
<reference evidence="14 15" key="1">
    <citation type="submission" date="2018-03" db="EMBL/GenBank/DDBJ databases">
        <title>Draft genome sequence of Rohu Carp (Labeo rohita).</title>
        <authorList>
            <person name="Das P."/>
            <person name="Kushwaha B."/>
            <person name="Joshi C.G."/>
            <person name="Kumar D."/>
            <person name="Nagpure N.S."/>
            <person name="Sahoo L."/>
            <person name="Das S.P."/>
            <person name="Bit A."/>
            <person name="Patnaik S."/>
            <person name="Meher P.K."/>
            <person name="Jayasankar P."/>
            <person name="Koringa P.G."/>
            <person name="Patel N.V."/>
            <person name="Hinsu A.T."/>
            <person name="Kumar R."/>
            <person name="Pandey M."/>
            <person name="Agarwal S."/>
            <person name="Srivastava S."/>
            <person name="Singh M."/>
            <person name="Iquebal M.A."/>
            <person name="Jaiswal S."/>
            <person name="Angadi U.B."/>
            <person name="Kumar N."/>
            <person name="Raza M."/>
            <person name="Shah T.M."/>
            <person name="Rai A."/>
            <person name="Jena J.K."/>
        </authorList>
    </citation>
    <scope>NUCLEOTIDE SEQUENCE [LARGE SCALE GENOMIC DNA]</scope>
    <source>
        <strain evidence="14">DASCIFA01</strain>
        <tissue evidence="14">Testis</tissue>
    </source>
</reference>
<feature type="compositionally biased region" description="Low complexity" evidence="11">
    <location>
        <begin position="52"/>
        <end position="67"/>
    </location>
</feature>
<dbReference type="SUPFAM" id="SSF51197">
    <property type="entry name" value="Clavaminate synthase-like"/>
    <property type="match status" value="1"/>
</dbReference>
<accession>A0A498LZI7</accession>
<dbReference type="Pfam" id="PF05118">
    <property type="entry name" value="Asp_Arg_Hydrox"/>
    <property type="match status" value="1"/>
</dbReference>
<evidence type="ECO:0000256" key="7">
    <source>
        <dbReference type="ARBA" id="ARBA00022837"/>
    </source>
</evidence>
<evidence type="ECO:0000256" key="3">
    <source>
        <dbReference type="ARBA" id="ARBA00020786"/>
    </source>
</evidence>
<dbReference type="SMART" id="SM00054">
    <property type="entry name" value="EFh"/>
    <property type="match status" value="3"/>
</dbReference>
<feature type="domain" description="EF-hand" evidence="13">
    <location>
        <begin position="392"/>
        <end position="427"/>
    </location>
</feature>
<evidence type="ECO:0000256" key="6">
    <source>
        <dbReference type="ARBA" id="ARBA00022737"/>
    </source>
</evidence>
<keyword evidence="6" id="KW-0677">Repeat</keyword>
<keyword evidence="7" id="KW-0106">Calcium</keyword>
<evidence type="ECO:0000256" key="8">
    <source>
        <dbReference type="ARBA" id="ARBA00022964"/>
    </source>
</evidence>
<proteinExistence type="inferred from homology"/>
<dbReference type="PROSITE" id="PS50222">
    <property type="entry name" value="EF_HAND_2"/>
    <property type="match status" value="3"/>
</dbReference>
<keyword evidence="9" id="KW-0560">Oxidoreductase</keyword>
<keyword evidence="15" id="KW-1185">Reference proteome</keyword>
<keyword evidence="4" id="KW-0488">Methylation</keyword>
<dbReference type="InterPro" id="IPR007803">
    <property type="entry name" value="Asp/Arg/Pro-Hydrxlase"/>
</dbReference>
<evidence type="ECO:0000256" key="12">
    <source>
        <dbReference type="SAM" id="Phobius"/>
    </source>
</evidence>
<protein>
    <recommendedName>
        <fullName evidence="3">Calmodulin</fullName>
    </recommendedName>
</protein>
<keyword evidence="5" id="KW-0479">Metal-binding</keyword>
<dbReference type="GO" id="GO:0051213">
    <property type="term" value="F:dioxygenase activity"/>
    <property type="evidence" value="ECO:0007669"/>
    <property type="project" value="UniProtKB-KW"/>
</dbReference>
<keyword evidence="12" id="KW-0472">Membrane</keyword>
<feature type="domain" description="EF-hand" evidence="13">
    <location>
        <begin position="429"/>
        <end position="461"/>
    </location>
</feature>
<dbReference type="PROSITE" id="PS00018">
    <property type="entry name" value="EF_HAND_1"/>
    <property type="match status" value="3"/>
</dbReference>
<dbReference type="PANTHER" id="PTHR46332">
    <property type="entry name" value="ASPARTATE BETA-HYDROXYLASE DOMAIN-CONTAINING PROTEIN 2"/>
    <property type="match status" value="1"/>
</dbReference>
<dbReference type="InterPro" id="IPR002048">
    <property type="entry name" value="EF_hand_dom"/>
</dbReference>
<evidence type="ECO:0000256" key="1">
    <source>
        <dbReference type="ARBA" id="ARBA00007730"/>
    </source>
</evidence>
<keyword evidence="8" id="KW-0223">Dioxygenase</keyword>
<evidence type="ECO:0000259" key="13">
    <source>
        <dbReference type="PROSITE" id="PS50222"/>
    </source>
</evidence>
<feature type="region of interest" description="Disordered" evidence="11">
    <location>
        <begin position="46"/>
        <end position="78"/>
    </location>
</feature>
<sequence>MPWSLDLVPLPPCALLGGPPLSGLLWTVLLLFLWYCYRVGSDPPSHSGMLKSGSGRSSFSRSSSRSPVDPRHSVSKASAAITMETVEEEEGTESYLTPVLSHAPFPTEAAAESRKLYRALQEYAKRYSWAGMGRIHKGLRNQARINDRPSIQKPHLFYLPDVPSIPFFPRDAHRHDIEVLEASYPIILAEFQAVYQRGIDTKLGWSYQGPKGQTVFPLYNAGVCVASNCRACPYTYRTLLSLRTFISSNSLGSAGFWLLGPGATLGGAYGPTNTRLRCHLGLQTPAQCELVVGGEPQCWSEGHCLLVDDSFLHTISHNELREAFAEFDKDKDGLISCKDLGNLMRTMGYMPTEMELLELSQNINMNLGGSVDFQDFVDLMAPKLLAETAGMIGLKELRDAFKEFDMDGDGSITIEELRHAMLKLLGENTNRKEIEAVVREADNNGDGTVDFEEFVRMMSKN</sequence>
<dbReference type="Pfam" id="PF13499">
    <property type="entry name" value="EF-hand_7"/>
    <property type="match status" value="1"/>
</dbReference>
<evidence type="ECO:0000256" key="9">
    <source>
        <dbReference type="ARBA" id="ARBA00023002"/>
    </source>
</evidence>
<dbReference type="SUPFAM" id="SSF47473">
    <property type="entry name" value="EF-hand"/>
    <property type="match status" value="1"/>
</dbReference>
<dbReference type="Proteomes" id="UP000290572">
    <property type="component" value="Unassembled WGS sequence"/>
</dbReference>
<comment type="function">
    <text evidence="10">Calmodulin acts as part of a calcium signal transduction pathway by mediating the control of a large number of enzymes, ion channels, aquaporins and other proteins through calcium-binding. Calcium-binding is required for the activation of calmodulin. Among the enzymes to be stimulated by the calmodulin-calcium complex are a number of protein kinases, such as myosin light-chain kinases and calmodulin-dependent protein kinase type II (CaMK2), and phosphatases.</text>
</comment>
<dbReference type="PANTHER" id="PTHR46332:SF4">
    <property type="entry name" value="ASPARTATE BETA-HYDROXYLASE DOMAIN-CONTAINING 1"/>
    <property type="match status" value="1"/>
</dbReference>
<comment type="caution">
    <text evidence="14">The sequence shown here is derived from an EMBL/GenBank/DDBJ whole genome shotgun (WGS) entry which is preliminary data.</text>
</comment>
<organism evidence="14 15">
    <name type="scientific">Labeo rohita</name>
    <name type="common">Indian major carp</name>
    <name type="synonym">Cyprinus rohita</name>
    <dbReference type="NCBI Taxonomy" id="84645"/>
    <lineage>
        <taxon>Eukaryota</taxon>
        <taxon>Metazoa</taxon>
        <taxon>Chordata</taxon>
        <taxon>Craniata</taxon>
        <taxon>Vertebrata</taxon>
        <taxon>Euteleostomi</taxon>
        <taxon>Actinopterygii</taxon>
        <taxon>Neopterygii</taxon>
        <taxon>Teleostei</taxon>
        <taxon>Ostariophysi</taxon>
        <taxon>Cypriniformes</taxon>
        <taxon>Cyprinidae</taxon>
        <taxon>Labeoninae</taxon>
        <taxon>Labeonini</taxon>
        <taxon>Labeo</taxon>
    </lineage>
</organism>